<comment type="similarity">
    <text evidence="1">Belongs to the PIH1 family.</text>
</comment>
<evidence type="ECO:0000256" key="1">
    <source>
        <dbReference type="ARBA" id="ARBA00008511"/>
    </source>
</evidence>
<dbReference type="STRING" id="1890364.A0A2P6NRV6"/>
<protein>
    <recommendedName>
        <fullName evidence="3">PIH1D1/2/3 CS-like domain-containing protein</fullName>
    </recommendedName>
</protein>
<dbReference type="InParanoid" id="A0A2P6NRV6"/>
<feature type="region of interest" description="Disordered" evidence="2">
    <location>
        <begin position="17"/>
        <end position="47"/>
    </location>
</feature>
<dbReference type="GO" id="GO:0051087">
    <property type="term" value="F:protein-folding chaperone binding"/>
    <property type="evidence" value="ECO:0007669"/>
    <property type="project" value="InterPro"/>
</dbReference>
<dbReference type="EMBL" id="MDYQ01000028">
    <property type="protein sequence ID" value="PRP86681.1"/>
    <property type="molecule type" value="Genomic_DNA"/>
</dbReference>
<comment type="caution">
    <text evidence="4">The sequence shown here is derived from an EMBL/GenBank/DDBJ whole genome shotgun (WGS) entry which is preliminary data.</text>
</comment>
<evidence type="ECO:0000259" key="3">
    <source>
        <dbReference type="Pfam" id="PF18201"/>
    </source>
</evidence>
<dbReference type="GO" id="GO:0005737">
    <property type="term" value="C:cytoplasm"/>
    <property type="evidence" value="ECO:0007669"/>
    <property type="project" value="TreeGrafter"/>
</dbReference>
<accession>A0A2P6NRV6</accession>
<gene>
    <name evidence="4" type="ORF">PROFUN_05160</name>
</gene>
<name>A0A2P6NRV6_9EUKA</name>
<dbReference type="OrthoDB" id="25887at2759"/>
<keyword evidence="5" id="KW-1185">Reference proteome</keyword>
<dbReference type="GO" id="GO:0045505">
    <property type="term" value="F:dynein intermediate chain binding"/>
    <property type="evidence" value="ECO:0007669"/>
    <property type="project" value="TreeGrafter"/>
</dbReference>
<dbReference type="Proteomes" id="UP000241769">
    <property type="component" value="Unassembled WGS sequence"/>
</dbReference>
<proteinExistence type="inferred from homology"/>
<evidence type="ECO:0000313" key="5">
    <source>
        <dbReference type="Proteomes" id="UP000241769"/>
    </source>
</evidence>
<organism evidence="4 5">
    <name type="scientific">Planoprotostelium fungivorum</name>
    <dbReference type="NCBI Taxonomy" id="1890364"/>
    <lineage>
        <taxon>Eukaryota</taxon>
        <taxon>Amoebozoa</taxon>
        <taxon>Evosea</taxon>
        <taxon>Variosea</taxon>
        <taxon>Cavosteliida</taxon>
        <taxon>Cavosteliaceae</taxon>
        <taxon>Planoprotostelium</taxon>
    </lineage>
</organism>
<dbReference type="InterPro" id="IPR041442">
    <property type="entry name" value="PIH1D1/2/3_CS-like"/>
</dbReference>
<evidence type="ECO:0000256" key="2">
    <source>
        <dbReference type="SAM" id="MobiDB-lite"/>
    </source>
</evidence>
<reference evidence="4 5" key="1">
    <citation type="journal article" date="2018" name="Genome Biol. Evol.">
        <title>Multiple Roots of Fruiting Body Formation in Amoebozoa.</title>
        <authorList>
            <person name="Hillmann F."/>
            <person name="Forbes G."/>
            <person name="Novohradska S."/>
            <person name="Ferling I."/>
            <person name="Riege K."/>
            <person name="Groth M."/>
            <person name="Westermann M."/>
            <person name="Marz M."/>
            <person name="Spaller T."/>
            <person name="Winckler T."/>
            <person name="Schaap P."/>
            <person name="Glockner G."/>
        </authorList>
    </citation>
    <scope>NUCLEOTIDE SEQUENCE [LARGE SCALE GENOMIC DNA]</scope>
    <source>
        <strain evidence="4 5">Jena</strain>
    </source>
</reference>
<dbReference type="GO" id="GO:0070286">
    <property type="term" value="P:axonemal dynein complex assembly"/>
    <property type="evidence" value="ECO:0007669"/>
    <property type="project" value="InterPro"/>
</dbReference>
<feature type="domain" description="PIH1D1/2/3 CS-like" evidence="3">
    <location>
        <begin position="100"/>
        <end position="166"/>
    </location>
</feature>
<dbReference type="AlphaFoldDB" id="A0A2P6NRV6"/>
<evidence type="ECO:0000313" key="4">
    <source>
        <dbReference type="EMBL" id="PRP86681.1"/>
    </source>
</evidence>
<dbReference type="Pfam" id="PF18201">
    <property type="entry name" value="PIH1_CS"/>
    <property type="match status" value="1"/>
</dbReference>
<dbReference type="InterPro" id="IPR026697">
    <property type="entry name" value="DNAAF6"/>
</dbReference>
<feature type="compositionally biased region" description="Basic and acidic residues" evidence="2">
    <location>
        <begin position="31"/>
        <end position="41"/>
    </location>
</feature>
<dbReference type="PANTHER" id="PTHR21083:SF0">
    <property type="entry name" value="DYNEIN AXONEMAL ASSEMBLY FACTOR 6"/>
    <property type="match status" value="1"/>
</dbReference>
<dbReference type="PANTHER" id="PTHR21083">
    <property type="entry name" value="TWISTER"/>
    <property type="match status" value="1"/>
</dbReference>
<sequence>MWNPADVEALGKLLEECDKAQQSTDQEADDAAERNKPKLPEAQEGDIWAPDEIPDIDEARYDLELDSRTRPSHTLSFKQHVSAEDAFFGIGGNTPGILSCEEMTLRVNLPGVRNITDIALEVTDDLVDLRSSAYKLIFPLPQPVFGSKARAKWIRDASCLEIALPLQRQKLELL</sequence>